<evidence type="ECO:0000313" key="6">
    <source>
        <dbReference type="Proteomes" id="UP000464954"/>
    </source>
</evidence>
<evidence type="ECO:0000313" key="5">
    <source>
        <dbReference type="EMBL" id="QHI68917.1"/>
    </source>
</evidence>
<dbReference type="Proteomes" id="UP000464954">
    <property type="component" value="Chromosome"/>
</dbReference>
<name>A0A6P1M500_9BACT</name>
<evidence type="ECO:0000259" key="4">
    <source>
        <dbReference type="Pfam" id="PF03781"/>
    </source>
</evidence>
<accession>A0A6P1M500</accession>
<reference evidence="5 6" key="1">
    <citation type="submission" date="2020-01" db="EMBL/GenBank/DDBJ databases">
        <title>Ponticoccus aerotolerans gen. nov., sp. nov., an anaerobic bacterium and proposal of Ponticoccusceae fam. nov., Ponticoccusles ord. nov. and Ponticoccuse classis nov. in the phylum Kiritimatiellaeota.</title>
        <authorList>
            <person name="Zhou L.Y."/>
            <person name="Du Z.J."/>
        </authorList>
    </citation>
    <scope>NUCLEOTIDE SEQUENCE [LARGE SCALE GENOMIC DNA]</scope>
    <source>
        <strain evidence="5 6">S-5007</strain>
    </source>
</reference>
<sequence>MIFQREQAVPVWGTADPGAEVSVAFAGQVKIVTVDEDGAWRVDLDPMVASTVSRQLTISSGEEQVQIDDVLVGEVWLCSGQSNMEWLLEDTDTSEDVATADFPLIRLYDTPRLPLREPGADIDSAWEVCSPSTVGDFSGIAYYFGQKIHQDLNVPVGLLLSAYGGSRIEGWIPPSGYAQVPELADLYETSLDMPAFSGDAASDRQIPTALYNGMLHANVPFGIRGALWYQGEANRREGHTYADRLRALIGGWRSLWGHDFPFYMVQIAPYECAGEDASLLPALWQAQDEVAHTVSNTAQIVVSDVANLTDIHPRNKLVPGTRLALLAEAQIYGMDVDYSGPVFQTLEKDGASLVVTFRFSEGLSTRDGESPDWFEIAGNDRVFYSAGAVISNNSVVLTAEQVPNPVAVRFAWHKLAVPNLVNNTGIPAAPFQAGDFFESLPVTVIEHNGTSVALDFVPIGFSGNYLDTTGFGSVAYDYKIGKYELTYGQFNVVQAISGGVLSGGQDRGTMPLIETSWENVAKFCNWLTSGDFYDGVYEFDAEGSFVETDRAAAIAEHGTVYAIASEHEWYKAAYYSGADNRYSTYANGLDAQSVAGDNNHYDDGALWPIGQGMVEQNGTYDMGGNLAEFTETVGGSSETRIVRDAYYGWSTQPSKVARNINKTISYTSSAYGFRLVELTEFSEAAETNIIGSASRTRTVEHGGTSVSFGFVEIGAAGNAADDNGLGAVGYVYEIGQCELTEGQWNTVQTVSGGALGAGTSNGDAAPVAAITWNEIAMYCNWLTTGNFEIGAYAISNGEVTGIMDHEAAMNQFGTVYVIPTVDEWYKAAYCSLSNGTYSGYANGLNTQADGEKGTGENHLKTTEGGQGLWNVGEGMREQNGTCDMGGNLAEFTESGSWGERLVRDAYFGWSAKPGAAENSGNTKAESYSSTAYGVRLAALSSLKTAQGVPVGWMNLYGIFSDYDAAELTDADGDGLLMWEEYYAGTDPDRRESLFRAEMNGLELRWMAGSGNGAPFDVYRSTNLTVGVNGWVRVASNLTRSVSGTNIWVDNNPPETFVFYKPAIVVP</sequence>
<dbReference type="SUPFAM" id="SSF52266">
    <property type="entry name" value="SGNH hydrolase"/>
    <property type="match status" value="1"/>
</dbReference>
<feature type="compositionally biased region" description="Basic and acidic residues" evidence="2">
    <location>
        <begin position="849"/>
        <end position="861"/>
    </location>
</feature>
<dbReference type="PANTHER" id="PTHR22901:SF0">
    <property type="entry name" value="SIALATE O-ACETYLESTERASE"/>
    <property type="match status" value="1"/>
</dbReference>
<dbReference type="InterPro" id="IPR005181">
    <property type="entry name" value="SASA"/>
</dbReference>
<feature type="region of interest" description="Disordered" evidence="2">
    <location>
        <begin position="848"/>
        <end position="871"/>
    </location>
</feature>
<evidence type="ECO:0000259" key="3">
    <source>
        <dbReference type="Pfam" id="PF03629"/>
    </source>
</evidence>
<dbReference type="SUPFAM" id="SSF56436">
    <property type="entry name" value="C-type lectin-like"/>
    <property type="match status" value="2"/>
</dbReference>
<dbReference type="InterPro" id="IPR042095">
    <property type="entry name" value="SUMF_sf"/>
</dbReference>
<dbReference type="Gene3D" id="3.90.1580.10">
    <property type="entry name" value="paralog of FGE (formylglycine-generating enzyme)"/>
    <property type="match status" value="2"/>
</dbReference>
<dbReference type="RefSeq" id="WP_160627700.1">
    <property type="nucleotide sequence ID" value="NZ_CP047593.1"/>
</dbReference>
<protein>
    <submittedName>
        <fullName evidence="5">SUMF1/EgtB/PvdO family nonheme iron enzyme</fullName>
    </submittedName>
</protein>
<gene>
    <name evidence="5" type="ORF">GT409_05460</name>
</gene>
<dbReference type="InterPro" id="IPR005532">
    <property type="entry name" value="SUMF_dom"/>
</dbReference>
<dbReference type="AlphaFoldDB" id="A0A6P1M500"/>
<dbReference type="Gene3D" id="3.40.50.1110">
    <property type="entry name" value="SGNH hydrolase"/>
    <property type="match status" value="1"/>
</dbReference>
<organism evidence="5 6">
    <name type="scientific">Tichowtungia aerotolerans</name>
    <dbReference type="NCBI Taxonomy" id="2697043"/>
    <lineage>
        <taxon>Bacteria</taxon>
        <taxon>Pseudomonadati</taxon>
        <taxon>Kiritimatiellota</taxon>
        <taxon>Tichowtungiia</taxon>
        <taxon>Tichowtungiales</taxon>
        <taxon>Tichowtungiaceae</taxon>
        <taxon>Tichowtungia</taxon>
    </lineage>
</organism>
<feature type="domain" description="Sulfatase-modifying factor enzyme-like" evidence="4">
    <location>
        <begin position="501"/>
        <end position="635"/>
    </location>
</feature>
<dbReference type="InterPro" id="IPR039329">
    <property type="entry name" value="SIAE"/>
</dbReference>
<dbReference type="GO" id="GO:0001681">
    <property type="term" value="F:sialate O-acetylesterase activity"/>
    <property type="evidence" value="ECO:0007669"/>
    <property type="project" value="InterPro"/>
</dbReference>
<dbReference type="InterPro" id="IPR036514">
    <property type="entry name" value="SGNH_hydro_sf"/>
</dbReference>
<dbReference type="EMBL" id="CP047593">
    <property type="protein sequence ID" value="QHI68917.1"/>
    <property type="molecule type" value="Genomic_DNA"/>
</dbReference>
<feature type="domain" description="Sialate O-acetylesterase" evidence="3">
    <location>
        <begin position="74"/>
        <end position="304"/>
    </location>
</feature>
<dbReference type="Pfam" id="PF03781">
    <property type="entry name" value="FGE-sulfatase"/>
    <property type="match status" value="2"/>
</dbReference>
<keyword evidence="1" id="KW-0378">Hydrolase</keyword>
<dbReference type="InterPro" id="IPR016187">
    <property type="entry name" value="CTDL_fold"/>
</dbReference>
<dbReference type="GO" id="GO:0005975">
    <property type="term" value="P:carbohydrate metabolic process"/>
    <property type="evidence" value="ECO:0007669"/>
    <property type="project" value="TreeGrafter"/>
</dbReference>
<evidence type="ECO:0000256" key="1">
    <source>
        <dbReference type="ARBA" id="ARBA00022801"/>
    </source>
</evidence>
<dbReference type="KEGG" id="taer:GT409_05460"/>
<evidence type="ECO:0000256" key="2">
    <source>
        <dbReference type="SAM" id="MobiDB-lite"/>
    </source>
</evidence>
<dbReference type="PANTHER" id="PTHR22901">
    <property type="entry name" value="SIALATE O-ACETYLESTERASE"/>
    <property type="match status" value="1"/>
</dbReference>
<feature type="domain" description="Sulfatase-modifying factor enzyme-like" evidence="4">
    <location>
        <begin position="743"/>
        <end position="894"/>
    </location>
</feature>
<keyword evidence="6" id="KW-1185">Reference proteome</keyword>
<proteinExistence type="predicted"/>
<dbReference type="Pfam" id="PF03629">
    <property type="entry name" value="SASA"/>
    <property type="match status" value="1"/>
</dbReference>